<proteinExistence type="predicted"/>
<protein>
    <recommendedName>
        <fullName evidence="1">DUF4780 domain-containing protein</fullName>
    </recommendedName>
</protein>
<dbReference type="EnsemblMetazoa" id="MESCA002445-RA">
    <property type="protein sequence ID" value="MESCA002445-PA"/>
    <property type="gene ID" value="MESCA002445"/>
</dbReference>
<dbReference type="InterPro" id="IPR031961">
    <property type="entry name" value="DUF4780"/>
</dbReference>
<dbReference type="AlphaFoldDB" id="T1GGC9"/>
<feature type="domain" description="DUF4780" evidence="1">
    <location>
        <begin position="233"/>
        <end position="344"/>
    </location>
</feature>
<name>T1GGC9_MEGSC</name>
<organism evidence="2 3">
    <name type="scientific">Megaselia scalaris</name>
    <name type="common">Humpbacked fly</name>
    <name type="synonym">Phora scalaris</name>
    <dbReference type="NCBI Taxonomy" id="36166"/>
    <lineage>
        <taxon>Eukaryota</taxon>
        <taxon>Metazoa</taxon>
        <taxon>Ecdysozoa</taxon>
        <taxon>Arthropoda</taxon>
        <taxon>Hexapoda</taxon>
        <taxon>Insecta</taxon>
        <taxon>Pterygota</taxon>
        <taxon>Neoptera</taxon>
        <taxon>Endopterygota</taxon>
        <taxon>Diptera</taxon>
        <taxon>Brachycera</taxon>
        <taxon>Muscomorpha</taxon>
        <taxon>Platypezoidea</taxon>
        <taxon>Phoridae</taxon>
        <taxon>Megaseliini</taxon>
        <taxon>Megaselia</taxon>
    </lineage>
</organism>
<dbReference type="HOGENOM" id="CLU_795217_0_0_1"/>
<dbReference type="EMBL" id="CAQQ02016899">
    <property type="status" value="NOT_ANNOTATED_CDS"/>
    <property type="molecule type" value="Genomic_DNA"/>
</dbReference>
<keyword evidence="3" id="KW-1185">Reference proteome</keyword>
<sequence>MFIIFKYFEFILQHINGFTYVSRHGPPYNRFSPIIGSSLRMDNFSSKSWDKNMDYIKQVKQQTSNVGSSRSIPDLEQKRLIVDNSAKLIKSYKSKLRKARFFVEKTKKTIASFTPLQLSEHRNDLWAKEVLAKEEERLSKNISLNSFVKDPSQAELARKTDRLVDVIGHPVKRKSDMKDISNLAQKTMKTSSPSNNQISRVVPLAKAPSEIPTIRYGKEDTNTNRVDCSKITQQDLKVSIVDTGASDLNISTTNFSLVEEGIQHEMYKRICEGESFAPFQMKERYMGFRIIECESEAALIFLRKAVSNLGELWSSAKLELRHLNELPVSVHIKVNLPVRSIDMKKIMRF</sequence>
<evidence type="ECO:0000313" key="3">
    <source>
        <dbReference type="Proteomes" id="UP000015102"/>
    </source>
</evidence>
<evidence type="ECO:0000313" key="2">
    <source>
        <dbReference type="EnsemblMetazoa" id="MESCA002445-PA"/>
    </source>
</evidence>
<accession>T1GGC9</accession>
<reference evidence="3" key="1">
    <citation type="submission" date="2013-02" db="EMBL/GenBank/DDBJ databases">
        <authorList>
            <person name="Hughes D."/>
        </authorList>
    </citation>
    <scope>NUCLEOTIDE SEQUENCE</scope>
    <source>
        <strain>Durham</strain>
        <strain evidence="3">NC isolate 2 -- Noor lab</strain>
    </source>
</reference>
<reference evidence="2" key="2">
    <citation type="submission" date="2015-06" db="UniProtKB">
        <authorList>
            <consortium name="EnsemblMetazoa"/>
        </authorList>
    </citation>
    <scope>IDENTIFICATION</scope>
</reference>
<dbReference type="Pfam" id="PF16012">
    <property type="entry name" value="DUF4780"/>
    <property type="match status" value="1"/>
</dbReference>
<dbReference type="Proteomes" id="UP000015102">
    <property type="component" value="Unassembled WGS sequence"/>
</dbReference>
<evidence type="ECO:0000259" key="1">
    <source>
        <dbReference type="Pfam" id="PF16012"/>
    </source>
</evidence>